<feature type="region of interest" description="Disordered" evidence="8">
    <location>
        <begin position="79"/>
        <end position="181"/>
    </location>
</feature>
<dbReference type="Gene3D" id="1.25.10.10">
    <property type="entry name" value="Leucine-rich Repeat Variant"/>
    <property type="match status" value="1"/>
</dbReference>
<dbReference type="PANTHER" id="PTHR10877">
    <property type="entry name" value="POLYCYSTIN FAMILY MEMBER"/>
    <property type="match status" value="1"/>
</dbReference>
<reference evidence="12" key="2">
    <citation type="journal article" date="2023" name="Microbiol Resour">
        <title>Decontamination and Annotation of the Draft Genome Sequence of the Oomycete Lagenidium giganteum ARSEF 373.</title>
        <authorList>
            <person name="Morgan W.R."/>
            <person name="Tartar A."/>
        </authorList>
    </citation>
    <scope>NUCLEOTIDE SEQUENCE</scope>
    <source>
        <strain evidence="12">ARSEF 373</strain>
    </source>
</reference>
<feature type="transmembrane region" description="Helical" evidence="9">
    <location>
        <begin position="1249"/>
        <end position="1271"/>
    </location>
</feature>
<evidence type="ECO:0000256" key="3">
    <source>
        <dbReference type="ARBA" id="ARBA00022692"/>
    </source>
</evidence>
<dbReference type="Pfam" id="PF08016">
    <property type="entry name" value="PKD_channel"/>
    <property type="match status" value="1"/>
</dbReference>
<feature type="transmembrane region" description="Helical" evidence="9">
    <location>
        <begin position="797"/>
        <end position="816"/>
    </location>
</feature>
<evidence type="ECO:0000256" key="7">
    <source>
        <dbReference type="PIRSR" id="PIRSR603915-2"/>
    </source>
</evidence>
<evidence type="ECO:0000259" key="10">
    <source>
        <dbReference type="Pfam" id="PF08016"/>
    </source>
</evidence>
<evidence type="ECO:0000256" key="9">
    <source>
        <dbReference type="SAM" id="Phobius"/>
    </source>
</evidence>
<dbReference type="InterPro" id="IPR016024">
    <property type="entry name" value="ARM-type_fold"/>
</dbReference>
<evidence type="ECO:0000256" key="5">
    <source>
        <dbReference type="ARBA" id="ARBA00023136"/>
    </source>
</evidence>
<feature type="region of interest" description="Disordered" evidence="8">
    <location>
        <begin position="201"/>
        <end position="240"/>
    </location>
</feature>
<dbReference type="SUPFAM" id="SSF48371">
    <property type="entry name" value="ARM repeat"/>
    <property type="match status" value="1"/>
</dbReference>
<comment type="subcellular location">
    <subcellularLocation>
        <location evidence="1">Membrane</location>
        <topology evidence="1">Multi-pass membrane protein</topology>
    </subcellularLocation>
</comment>
<evidence type="ECO:0000313" key="12">
    <source>
        <dbReference type="EMBL" id="DAZ94851.1"/>
    </source>
</evidence>
<dbReference type="InterPro" id="IPR011989">
    <property type="entry name" value="ARM-like"/>
</dbReference>
<organism evidence="12 13">
    <name type="scientific">Lagenidium giganteum</name>
    <dbReference type="NCBI Taxonomy" id="4803"/>
    <lineage>
        <taxon>Eukaryota</taxon>
        <taxon>Sar</taxon>
        <taxon>Stramenopiles</taxon>
        <taxon>Oomycota</taxon>
        <taxon>Peronosporomycetes</taxon>
        <taxon>Pythiales</taxon>
        <taxon>Pythiaceae</taxon>
    </lineage>
</organism>
<comment type="caution">
    <text evidence="12">The sequence shown here is derived from an EMBL/GenBank/DDBJ whole genome shotgun (WGS) entry which is preliminary data.</text>
</comment>
<proteinExistence type="inferred from homology"/>
<evidence type="ECO:0008006" key="14">
    <source>
        <dbReference type="Google" id="ProtNLM"/>
    </source>
</evidence>
<dbReference type="PRINTS" id="PR01433">
    <property type="entry name" value="POLYCYSTIN2"/>
</dbReference>
<evidence type="ECO:0000256" key="2">
    <source>
        <dbReference type="ARBA" id="ARBA00007200"/>
    </source>
</evidence>
<comment type="similarity">
    <text evidence="2">Belongs to the polycystin family.</text>
</comment>
<dbReference type="InterPro" id="IPR013122">
    <property type="entry name" value="PKD1_2_channel"/>
</dbReference>
<feature type="transmembrane region" description="Helical" evidence="9">
    <location>
        <begin position="1190"/>
        <end position="1212"/>
    </location>
</feature>
<feature type="compositionally biased region" description="Low complexity" evidence="8">
    <location>
        <begin position="31"/>
        <end position="45"/>
    </location>
</feature>
<feature type="compositionally biased region" description="Polar residues" evidence="8">
    <location>
        <begin position="91"/>
        <end position="102"/>
    </location>
</feature>
<dbReference type="GO" id="GO:0016020">
    <property type="term" value="C:membrane"/>
    <property type="evidence" value="ECO:0007669"/>
    <property type="project" value="UniProtKB-SubCell"/>
</dbReference>
<dbReference type="InterPro" id="IPR003915">
    <property type="entry name" value="PKD_2"/>
</dbReference>
<feature type="compositionally biased region" description="Basic residues" evidence="8">
    <location>
        <begin position="208"/>
        <end position="231"/>
    </location>
</feature>
<keyword evidence="3 9" id="KW-0812">Transmembrane</keyword>
<accession>A0AAV2YN11</accession>
<keyword evidence="5 9" id="KW-0472">Membrane</keyword>
<name>A0AAV2YN11_9STRA</name>
<evidence type="ECO:0000256" key="8">
    <source>
        <dbReference type="SAM" id="MobiDB-lite"/>
    </source>
</evidence>
<feature type="domain" description="Polycystin" evidence="11">
    <location>
        <begin position="850"/>
        <end position="1053"/>
    </location>
</feature>
<feature type="disulfide bond" evidence="7">
    <location>
        <begin position="914"/>
        <end position="930"/>
    </location>
</feature>
<dbReference type="InterPro" id="IPR051223">
    <property type="entry name" value="Polycystin"/>
</dbReference>
<dbReference type="Pfam" id="PF20519">
    <property type="entry name" value="Polycystin_dom"/>
    <property type="match status" value="1"/>
</dbReference>
<dbReference type="GO" id="GO:0005509">
    <property type="term" value="F:calcium ion binding"/>
    <property type="evidence" value="ECO:0007669"/>
    <property type="project" value="InterPro"/>
</dbReference>
<dbReference type="EMBL" id="DAKRPA010000230">
    <property type="protein sequence ID" value="DAZ94851.1"/>
    <property type="molecule type" value="Genomic_DNA"/>
</dbReference>
<feature type="transmembrane region" description="Helical" evidence="9">
    <location>
        <begin position="1092"/>
        <end position="1111"/>
    </location>
</feature>
<keyword evidence="4 9" id="KW-1133">Transmembrane helix</keyword>
<reference evidence="12" key="1">
    <citation type="submission" date="2022-11" db="EMBL/GenBank/DDBJ databases">
        <authorList>
            <person name="Morgan W.R."/>
            <person name="Tartar A."/>
        </authorList>
    </citation>
    <scope>NUCLEOTIDE SEQUENCE</scope>
    <source>
        <strain evidence="12">ARSEF 373</strain>
    </source>
</reference>
<gene>
    <name evidence="12" type="ORF">N0F65_012540</name>
</gene>
<sequence>MPGPGLPARAGSGFCAAVRGCTAGGTGGCSGRDTGTRSTGAGRASVRPTHDHHRYYQPKPPAQRVRAWLPPRLVRPSTANAPTWQVPPMGNSCTKSESQVVQSHGRWPRRPSERGRWSVPEQTESVDLDELLAAPSPPARRRKKYVNGIPKHGGYLRWSPSVEKKKRSKSRKRSKSKRTIEENEPVDLDAVLAGEVKLDKRAKEREKKEKKKRAKEKKKMLRSKSKLKGKSKNADEEEATYNSYEDPGYLAAVPIEMTHFDSDLILGSPLNSPSVIHARWGEPVDDPDEVSMCQDFQPNPFKLGFCVNCQKQHDVTTNGDVVAQKNYKKIARPAVAKTAASALDNPAALQKMAQPSNTSRESDVDLALLLRQRRDILMKLNKLDQEKARRKELSAAAAVKSGYGHLRRMAATSGPQSYRVSRGTSFILSPKPTPLIGISKSISLNNRPIVNDDEPELTPAEEELLTLLKERGVPSICDSISHEINYVWAVISGFRTLASVGNFYFACGSQAFGYNPALDFFGCSGLQLALFTLQKFVHNENVLVPVLDCINIYCKLYVEGSVEFLAVQDSKEILMKCVRFHDNKPQVIAAACQALGSLVMNDLVRDYVSSPELVTELLHLIRRYHRSLVICRGALVPLPFLVPDASITAAFVDANGIAVTMSTMKHFIKDTELVWHAIGVLNGLNAQTIDFHLVHAVFGCTGVPRIVEALASHVDTEEIAVEGFQLLQRIAAIPEAYRAINQAKVLDLAYVAVFAYSGTQHKHTRLQIKRTLTAFQKCTLYDKDALAEREQPTRTDIVLFALFLICFLLSCALSVYDANASMFSAAVRRQFVDNAWLGPSYTGITKRALPEVNSADDMWNYLLGTFQAQMFRTKWYNGEPFARDVESQLGMVDRGHVLLGGVQLRQLRVKKSDCTKEPHLPNILQASQSCYPPYAASVERKDSINTTGFYDHWAASAEATSPSLLVAGTLGDYADVGYRQFLPRVSLDGSCDAKCQLTKLRDVKWLDQSTRALLVEFNLYSAADDVHCSVTILCELSAAGGAIISTRLSSIHLDQYPTLFIFTARFYMEIGVLVGFLWFARKQLVKLGRYGLFYFVVWSHVLDFVMCGFWVACIIVRLLTLAAASHSLVVALRANDSFVDMRSNGFLLRCERQLMAACAVMMWYRFSRLAQHLAPLKKTLKKVEQAENLIVSYLVLLAVFLLAFGQIGYVLFAPQMAHSSTYLNSIVHAARGLVKRWGTANTEPTSREIAFKVIFQLAALMILLNIIVTIMRERFTHSEKPNASTRDLPETMSVVDLAKRQLQSSGLEPEEKTVAKRLQQAATHGLQRIQQTAMSAFAITNKSLNLSDLRQVWGLEDLNPAEKKESSVERYARLLDVAQEVEDELDQRLAYMTIRLHDTMNKLEQLRAKRLRAHSEPAEDSKIMTPSQYLLSAMPRKPAVQAKVTASPPQSPSLPGSLADAPMEDDQSAPLDSVSL</sequence>
<feature type="region of interest" description="Disordered" evidence="8">
    <location>
        <begin position="23"/>
        <end position="62"/>
    </location>
</feature>
<dbReference type="Proteomes" id="UP001146120">
    <property type="component" value="Unassembled WGS sequence"/>
</dbReference>
<keyword evidence="13" id="KW-1185">Reference proteome</keyword>
<evidence type="ECO:0000256" key="4">
    <source>
        <dbReference type="ARBA" id="ARBA00022989"/>
    </source>
</evidence>
<feature type="domain" description="Polycystin cation channel PKD1/PKD2" evidence="10">
    <location>
        <begin position="1068"/>
        <end position="1276"/>
    </location>
</feature>
<protein>
    <recommendedName>
        <fullName evidence="14">Polycystin cation channel PKD1/PKD2 domain-containing protein</fullName>
    </recommendedName>
</protein>
<dbReference type="PANTHER" id="PTHR10877:SF183">
    <property type="entry name" value="AT14535P-RELATED"/>
    <property type="match status" value="1"/>
</dbReference>
<evidence type="ECO:0000256" key="1">
    <source>
        <dbReference type="ARBA" id="ARBA00004141"/>
    </source>
</evidence>
<feature type="transmembrane region" description="Helical" evidence="9">
    <location>
        <begin position="1059"/>
        <end position="1080"/>
    </location>
</feature>
<feature type="compositionally biased region" description="Basic residues" evidence="8">
    <location>
        <begin position="164"/>
        <end position="177"/>
    </location>
</feature>
<dbReference type="InterPro" id="IPR046791">
    <property type="entry name" value="Polycystin_dom"/>
</dbReference>
<keyword evidence="6" id="KW-0325">Glycoprotein</keyword>
<evidence type="ECO:0000313" key="13">
    <source>
        <dbReference type="Proteomes" id="UP001146120"/>
    </source>
</evidence>
<evidence type="ECO:0000259" key="11">
    <source>
        <dbReference type="Pfam" id="PF20519"/>
    </source>
</evidence>
<evidence type="ECO:0000256" key="6">
    <source>
        <dbReference type="ARBA" id="ARBA00023180"/>
    </source>
</evidence>
<feature type="region of interest" description="Disordered" evidence="8">
    <location>
        <begin position="1434"/>
        <end position="1476"/>
    </location>
</feature>